<gene>
    <name evidence="1" type="ORF">LVIROSA_LOCUS6288</name>
</gene>
<protein>
    <recommendedName>
        <fullName evidence="3">rRNA N-glycosidase</fullName>
    </recommendedName>
</protein>
<dbReference type="InterPro" id="IPR007541">
    <property type="entry name" value="Uncharacterised_BSP"/>
</dbReference>
<dbReference type="EMBL" id="CAKMRJ010000113">
    <property type="protein sequence ID" value="CAH1418707.1"/>
    <property type="molecule type" value="Genomic_DNA"/>
</dbReference>
<dbReference type="PANTHER" id="PTHR33321">
    <property type="match status" value="1"/>
</dbReference>
<evidence type="ECO:0008006" key="3">
    <source>
        <dbReference type="Google" id="ProtNLM"/>
    </source>
</evidence>
<proteinExistence type="predicted"/>
<sequence>MEAHPLLQSLIATTSASTTTYGGRALSSPPPKVDSHVISNVSGILFRLTLITFIGIMAIWANHEASKGFSITIVNDAGKYSLPGKHFSLFYQANDKATRIVLNTSRFVEKLLYPNKDFLHMRKQIDGVTLRLAPTDFPGIVAVDSRQPYEYIISLSPSIMETSNNNEEAIVLAVLQGMARVWLWDGNGATPPVLLNGMVEYISSLAGFTLADQAWTSGGDATRSPEKNVVCWTDEQPIMVAWFLRYCDQRKQPGGGGGGEVIRRLNQKMRTGWHDWMMDETLGMAGQHACASYDILIRHHNLLSSM</sequence>
<organism evidence="1 2">
    <name type="scientific">Lactuca virosa</name>
    <dbReference type="NCBI Taxonomy" id="75947"/>
    <lineage>
        <taxon>Eukaryota</taxon>
        <taxon>Viridiplantae</taxon>
        <taxon>Streptophyta</taxon>
        <taxon>Embryophyta</taxon>
        <taxon>Tracheophyta</taxon>
        <taxon>Spermatophyta</taxon>
        <taxon>Magnoliopsida</taxon>
        <taxon>eudicotyledons</taxon>
        <taxon>Gunneridae</taxon>
        <taxon>Pentapetalae</taxon>
        <taxon>asterids</taxon>
        <taxon>campanulids</taxon>
        <taxon>Asterales</taxon>
        <taxon>Asteraceae</taxon>
        <taxon>Cichorioideae</taxon>
        <taxon>Cichorieae</taxon>
        <taxon>Lactucinae</taxon>
        <taxon>Lactuca</taxon>
    </lineage>
</organism>
<dbReference type="PANTHER" id="PTHR33321:SF3">
    <property type="entry name" value="OS05G0582000 PROTEIN"/>
    <property type="match status" value="1"/>
</dbReference>
<evidence type="ECO:0000313" key="1">
    <source>
        <dbReference type="EMBL" id="CAH1418707.1"/>
    </source>
</evidence>
<dbReference type="AlphaFoldDB" id="A0AAU9LWE4"/>
<keyword evidence="2" id="KW-1185">Reference proteome</keyword>
<accession>A0AAU9LWE4</accession>
<comment type="caution">
    <text evidence="1">The sequence shown here is derived from an EMBL/GenBank/DDBJ whole genome shotgun (WGS) entry which is preliminary data.</text>
</comment>
<dbReference type="Pfam" id="PF04450">
    <property type="entry name" value="BSP"/>
    <property type="match status" value="1"/>
</dbReference>
<name>A0AAU9LWE4_9ASTR</name>
<dbReference type="Proteomes" id="UP001157418">
    <property type="component" value="Unassembled WGS sequence"/>
</dbReference>
<evidence type="ECO:0000313" key="2">
    <source>
        <dbReference type="Proteomes" id="UP001157418"/>
    </source>
</evidence>
<reference evidence="1 2" key="1">
    <citation type="submission" date="2022-01" db="EMBL/GenBank/DDBJ databases">
        <authorList>
            <person name="Xiong W."/>
            <person name="Schranz E."/>
        </authorList>
    </citation>
    <scope>NUCLEOTIDE SEQUENCE [LARGE SCALE GENOMIC DNA]</scope>
</reference>